<accession>A0ABD8A8A1</accession>
<proteinExistence type="predicted"/>
<dbReference type="AlphaFoldDB" id="A0ABD8A8A1"/>
<name>A0ABD8A8A1_9EURY</name>
<sequence>MNSPTADFVMVVHGPEAFDAGDVERLIGLLAPQRVLVAGVMGRTAAEESGLPATCTDERPSAVFDTLNGRTYLVNRGKTPESGRIFGEIIAGRLESKRGLVHVECSNRTVYCWDRTDDALAGEIAERTGFVLVRETSARARPEGVREVRGCLPGEAVFVNGIVIGTATEETVVLTSEGGTLRAVSGLDPKPHGFEKLLRAGLPDLDTAWCKSGPVRRVPPGRGERTFRGGRVAVIDHCGHTLYREIGEGVCGVLAIGDDTTAVCGHICSHAGIPVFGVVDGDADAIVKPGYAPGSVVVEVTCGRDDDVGREVAATRGLTPPCWEAWVEETLRTLAGRVRIVVDRREGNDAMRRV</sequence>
<organism evidence="1 2">
    <name type="scientific">Methanoculleus palmolei</name>
    <dbReference type="NCBI Taxonomy" id="72612"/>
    <lineage>
        <taxon>Archaea</taxon>
        <taxon>Methanobacteriati</taxon>
        <taxon>Methanobacteriota</taxon>
        <taxon>Stenosarchaea group</taxon>
        <taxon>Methanomicrobia</taxon>
        <taxon>Methanomicrobiales</taxon>
        <taxon>Methanomicrobiaceae</taxon>
        <taxon>Methanoculleus</taxon>
    </lineage>
</organism>
<dbReference type="Proteomes" id="UP001626603">
    <property type="component" value="Chromosome"/>
</dbReference>
<dbReference type="Pfam" id="PF09890">
    <property type="entry name" value="DUF2117"/>
    <property type="match status" value="1"/>
</dbReference>
<dbReference type="EMBL" id="CP137641">
    <property type="protein sequence ID" value="WOX55752.1"/>
    <property type="molecule type" value="Genomic_DNA"/>
</dbReference>
<gene>
    <name evidence="1" type="ORF">R6Y95_00080</name>
</gene>
<evidence type="ECO:0000313" key="1">
    <source>
        <dbReference type="EMBL" id="WOX55752.1"/>
    </source>
</evidence>
<dbReference type="InterPro" id="IPR012032">
    <property type="entry name" value="UCP006598"/>
</dbReference>
<evidence type="ECO:0000313" key="2">
    <source>
        <dbReference type="Proteomes" id="UP001626603"/>
    </source>
</evidence>
<keyword evidence="2" id="KW-1185">Reference proteome</keyword>
<reference evidence="1 2" key="1">
    <citation type="submission" date="2023-10" db="EMBL/GenBank/DDBJ databases">
        <title>The complete genome sequence of Methanoculleus palmolei DSM 4273.</title>
        <authorList>
            <person name="Lai S.-J."/>
            <person name="You Y.-T."/>
            <person name="Chen S.-C."/>
        </authorList>
    </citation>
    <scope>NUCLEOTIDE SEQUENCE [LARGE SCALE GENOMIC DNA]</scope>
    <source>
        <strain evidence="1 2">DSM 4273</strain>
    </source>
</reference>
<protein>
    <submittedName>
        <fullName evidence="1">DUF2117 domain-containing protein</fullName>
    </submittedName>
</protein>